<evidence type="ECO:0000313" key="3">
    <source>
        <dbReference type="Proteomes" id="UP000033640"/>
    </source>
</evidence>
<proteinExistence type="predicted"/>
<dbReference type="InterPro" id="IPR026001">
    <property type="entry name" value="Abi-like_C"/>
</dbReference>
<reference evidence="2 3" key="1">
    <citation type="submission" date="2015-02" db="EMBL/GenBank/DDBJ databases">
        <title>Draft genome sequences of ten Microbacterium spp. with emphasis on heavy metal contaminated environments.</title>
        <authorList>
            <person name="Corretto E."/>
        </authorList>
    </citation>
    <scope>NUCLEOTIDE SEQUENCE [LARGE SCALE GENOMIC DNA]</scope>
    <source>
        <strain evidence="2 3">BEL4b</strain>
    </source>
</reference>
<dbReference type="PATRIC" id="fig|82380.11.peg.160"/>
<sequence>MRKNEAMNGSPLNDEISGALGRFFFSGTGPSHGALTQVFTTAGVVRHDPYDPVAGAPNKQLRVLQVCRLAQQDGASGKKLTESLLNALRLDGAFRDDAQDDNVQSLRAAFLHVGWSLSDDGRLERAGFVDLDTGGRQALDEQLERLRRNIDDPAALLGIAKELLEAVAKFILDDGGMPVPKAAPFDMIITLAFERLSFVTGQIDETVPGAKQVRAIHGSAKKIALQVNELRNLQGTGHGRTLPTGISPETAWFVIREVTHVAELMLSTHDRQMGRAGHSQDR</sequence>
<dbReference type="RefSeq" id="WP_052678724.1">
    <property type="nucleotide sequence ID" value="NZ_JYIW01000012.1"/>
</dbReference>
<evidence type="ECO:0000313" key="2">
    <source>
        <dbReference type="EMBL" id="KJL33107.1"/>
    </source>
</evidence>
<organism evidence="2 3">
    <name type="scientific">Microbacterium oxydans</name>
    <dbReference type="NCBI Taxonomy" id="82380"/>
    <lineage>
        <taxon>Bacteria</taxon>
        <taxon>Bacillati</taxon>
        <taxon>Actinomycetota</taxon>
        <taxon>Actinomycetes</taxon>
        <taxon>Micrococcales</taxon>
        <taxon>Microbacteriaceae</taxon>
        <taxon>Microbacterium</taxon>
    </lineage>
</organism>
<protein>
    <recommendedName>
        <fullName evidence="1">Abortive infection protein-like C-terminal domain-containing protein</fullName>
    </recommendedName>
</protein>
<name>A0A0F0LIR1_9MICO</name>
<gene>
    <name evidence="2" type="ORF">RS83_00155</name>
</gene>
<dbReference type="Proteomes" id="UP000033640">
    <property type="component" value="Unassembled WGS sequence"/>
</dbReference>
<dbReference type="AlphaFoldDB" id="A0A0F0LIR1"/>
<dbReference type="OrthoDB" id="4854325at2"/>
<feature type="domain" description="Abortive infection protein-like C-terminal" evidence="1">
    <location>
        <begin position="191"/>
        <end position="266"/>
    </location>
</feature>
<comment type="caution">
    <text evidence="2">The sequence shown here is derived from an EMBL/GenBank/DDBJ whole genome shotgun (WGS) entry which is preliminary data.</text>
</comment>
<evidence type="ECO:0000259" key="1">
    <source>
        <dbReference type="Pfam" id="PF14355"/>
    </source>
</evidence>
<dbReference type="EMBL" id="JYIW01000012">
    <property type="protein sequence ID" value="KJL33107.1"/>
    <property type="molecule type" value="Genomic_DNA"/>
</dbReference>
<dbReference type="Pfam" id="PF14355">
    <property type="entry name" value="Abi_C"/>
    <property type="match status" value="1"/>
</dbReference>
<accession>A0A0F0LIR1</accession>